<dbReference type="InterPro" id="IPR006186">
    <property type="entry name" value="Ser/Thr-sp_prot-phosphatase"/>
</dbReference>
<dbReference type="SUPFAM" id="SSF56300">
    <property type="entry name" value="Metallo-dependent phosphatases"/>
    <property type="match status" value="1"/>
</dbReference>
<comment type="catalytic activity">
    <reaction evidence="4 5">
        <text>O-phospho-L-threonyl-[protein] + H2O = L-threonyl-[protein] + phosphate</text>
        <dbReference type="Rhea" id="RHEA:47004"/>
        <dbReference type="Rhea" id="RHEA-COMP:11060"/>
        <dbReference type="Rhea" id="RHEA-COMP:11605"/>
        <dbReference type="ChEBI" id="CHEBI:15377"/>
        <dbReference type="ChEBI" id="CHEBI:30013"/>
        <dbReference type="ChEBI" id="CHEBI:43474"/>
        <dbReference type="ChEBI" id="CHEBI:61977"/>
        <dbReference type="EC" id="3.1.3.16"/>
    </reaction>
</comment>
<proteinExistence type="inferred from homology"/>
<feature type="domain" description="Serine/threonine specific protein phosphatases" evidence="6">
    <location>
        <begin position="107"/>
        <end position="112"/>
    </location>
</feature>
<dbReference type="InterPro" id="IPR004843">
    <property type="entry name" value="Calcineurin-like_PHP"/>
</dbReference>
<dbReference type="SMART" id="SM00156">
    <property type="entry name" value="PP2Ac"/>
    <property type="match status" value="1"/>
</dbReference>
<evidence type="ECO:0000256" key="1">
    <source>
        <dbReference type="ARBA" id="ARBA00022723"/>
    </source>
</evidence>
<name>A0ABQ7HYB2_9MICR</name>
<organism evidence="7 8">
    <name type="scientific">Astathelohania contejeani</name>
    <dbReference type="NCBI Taxonomy" id="164912"/>
    <lineage>
        <taxon>Eukaryota</taxon>
        <taxon>Fungi</taxon>
        <taxon>Fungi incertae sedis</taxon>
        <taxon>Microsporidia</taxon>
        <taxon>Astathelohaniidae</taxon>
        <taxon>Astathelohania</taxon>
    </lineage>
</organism>
<evidence type="ECO:0000313" key="8">
    <source>
        <dbReference type="Proteomes" id="UP001516464"/>
    </source>
</evidence>
<gene>
    <name evidence="7" type="primary">Ppx3</name>
    <name evidence="7" type="ORF">TCON_1657</name>
</gene>
<keyword evidence="1" id="KW-0479">Metal-binding</keyword>
<dbReference type="PANTHER" id="PTHR45619">
    <property type="entry name" value="SERINE/THREONINE-PROTEIN PHOSPHATASE PP2A-RELATED"/>
    <property type="match status" value="1"/>
</dbReference>
<evidence type="ECO:0000256" key="5">
    <source>
        <dbReference type="RuleBase" id="RU004273"/>
    </source>
</evidence>
<dbReference type="EMBL" id="SBIQ01000124">
    <property type="protein sequence ID" value="KAF7683134.1"/>
    <property type="molecule type" value="Genomic_DNA"/>
</dbReference>
<comment type="caution">
    <text evidence="7">The sequence shown here is derived from an EMBL/GenBank/DDBJ whole genome shotgun (WGS) entry which is preliminary data.</text>
</comment>
<keyword evidence="2 5" id="KW-0378">Hydrolase</keyword>
<protein>
    <recommendedName>
        <fullName evidence="5">Serine/threonine-protein phosphatase</fullName>
        <ecNumber evidence="5">3.1.3.16</ecNumber>
    </recommendedName>
</protein>
<dbReference type="PROSITE" id="PS00125">
    <property type="entry name" value="SER_THR_PHOSPHATASE"/>
    <property type="match status" value="1"/>
</dbReference>
<dbReference type="EC" id="3.1.3.16" evidence="5"/>
<dbReference type="Gene3D" id="3.60.21.10">
    <property type="match status" value="1"/>
</dbReference>
<dbReference type="Proteomes" id="UP001516464">
    <property type="component" value="Unassembled WGS sequence"/>
</dbReference>
<reference evidence="7 8" key="1">
    <citation type="submission" date="2019-01" db="EMBL/GenBank/DDBJ databases">
        <title>Genomes sequencing and comparative genomics of infectious freshwater microsporidia, Cucumispora dikerogammari and Thelohania contejeani.</title>
        <authorList>
            <person name="Cormier A."/>
            <person name="Giraud I."/>
            <person name="Wattier R."/>
            <person name="Teixeira M."/>
            <person name="Grandjean F."/>
            <person name="Rigaud T."/>
            <person name="Cordaux R."/>
        </authorList>
    </citation>
    <scope>NUCLEOTIDE SEQUENCE [LARGE SCALE GENOMIC DNA]</scope>
    <source>
        <strain evidence="7">T1</strain>
        <tissue evidence="7">Spores</tissue>
    </source>
</reference>
<dbReference type="InterPro" id="IPR047129">
    <property type="entry name" value="PPA2-like"/>
</dbReference>
<dbReference type="InterPro" id="IPR029052">
    <property type="entry name" value="Metallo-depent_PP-like"/>
</dbReference>
<comment type="similarity">
    <text evidence="5">Belongs to the PPP phosphatase family.</text>
</comment>
<keyword evidence="3" id="KW-0464">Manganese</keyword>
<accession>A0ABQ7HYB2</accession>
<dbReference type="PRINTS" id="PR00114">
    <property type="entry name" value="STPHPHTASE"/>
</dbReference>
<evidence type="ECO:0000256" key="3">
    <source>
        <dbReference type="ARBA" id="ARBA00023211"/>
    </source>
</evidence>
<evidence type="ECO:0000259" key="6">
    <source>
        <dbReference type="PROSITE" id="PS00125"/>
    </source>
</evidence>
<sequence length="294" mass="33883">MDIKNLILELKNSKLPTLAEAFYIINISSSLFFNEPNLLRLETPVTIVGDIHGQFYDLLNMFELVGQIPQTNYLFLGDYVDRGYNSVETILLLLLLKIQYPNSIFMIRGNHETQLLSSTYGFKDECLKKYNTVFYLKICELFQLLPVAALIKDRIFAVHGGISPDINLKDIDKIDRVNDITKLSDLMWSDPYDENGFHVSPRGAGILFGEDVTNIFLEKNGIEMIVRSHQLVYEGFKVMFGGKVVVVWSAPNYCYRCGNMASVMNIKKDGRYDFIIYDRCDKQILEEQLDLEYF</sequence>
<evidence type="ECO:0000256" key="4">
    <source>
        <dbReference type="ARBA" id="ARBA00048336"/>
    </source>
</evidence>
<dbReference type="Pfam" id="PF00149">
    <property type="entry name" value="Metallophos"/>
    <property type="match status" value="1"/>
</dbReference>
<keyword evidence="8" id="KW-1185">Reference proteome</keyword>
<evidence type="ECO:0000313" key="7">
    <source>
        <dbReference type="EMBL" id="KAF7683134.1"/>
    </source>
</evidence>
<evidence type="ECO:0000256" key="2">
    <source>
        <dbReference type="ARBA" id="ARBA00022801"/>
    </source>
</evidence>